<reference evidence="3" key="1">
    <citation type="journal article" date="2017" name="Nucleic Acids Res.">
        <title>Proteogenomics produces comprehensive and highly accurate protein-coding gene annotation in a complete genome assembly of Malassezia sympodialis.</title>
        <authorList>
            <person name="Zhu Y."/>
            <person name="Engstroem P.G."/>
            <person name="Tellgren-Roth C."/>
            <person name="Baudo C.D."/>
            <person name="Kennell J.C."/>
            <person name="Sun S."/>
            <person name="Billmyre R.B."/>
            <person name="Schroeder M.S."/>
            <person name="Andersson A."/>
            <person name="Holm T."/>
            <person name="Sigurgeirsson B."/>
            <person name="Wu G."/>
            <person name="Sankaranarayanan S.R."/>
            <person name="Siddharthan R."/>
            <person name="Sanyal K."/>
            <person name="Lundeberg J."/>
            <person name="Nystedt B."/>
            <person name="Boekhout T."/>
            <person name="Dawson T.L. Jr."/>
            <person name="Heitman J."/>
            <person name="Scheynius A."/>
            <person name="Lehtioe J."/>
        </authorList>
    </citation>
    <scope>NUCLEOTIDE SEQUENCE [LARGE SCALE GENOMIC DNA]</scope>
    <source>
        <strain evidence="3">ATCC 42132</strain>
    </source>
</reference>
<dbReference type="STRING" id="1230383.A0A1M8A0L5"/>
<accession>A0A1M8A0L5</accession>
<sequence length="278" mass="30736">MAEAPFWAHAHGPLVTLVFGSSGAQHAALARMESFYESVDHAGTYLSWDEARRARLCQGYEAYNLPLASVRAWLVAMRAAISESEAAEDTEGALPWWHAHCSPEEQALLTYLTEQGALAPEAGATYLISALVKCADEALGHERLHALYYLSSSYRALLDELWTSMPKAVASAIQYDLQMRGYKEAVWRDELGAYLGVRGLHTRRTDPAQEFGNKSAATCAELRRTLLERIPTCWQADVGMDEAALQLPASFIEEARHALVAPPRPPPTARGRGRRGRR</sequence>
<dbReference type="OMA" id="NKSAATC"/>
<name>A0A1M8A0L5_MALS4</name>
<dbReference type="EMBL" id="LT671821">
    <property type="protein sequence ID" value="SHO75976.1"/>
    <property type="molecule type" value="Genomic_DNA"/>
</dbReference>
<evidence type="ECO:0000313" key="3">
    <source>
        <dbReference type="Proteomes" id="UP000186303"/>
    </source>
</evidence>
<feature type="region of interest" description="Disordered" evidence="1">
    <location>
        <begin position="258"/>
        <end position="278"/>
    </location>
</feature>
<dbReference type="Proteomes" id="UP000186303">
    <property type="component" value="Chromosome 1"/>
</dbReference>
<dbReference type="OrthoDB" id="10030313at2759"/>
<gene>
    <name evidence="2" type="ORF">MSYG_0310</name>
</gene>
<evidence type="ECO:0000313" key="2">
    <source>
        <dbReference type="EMBL" id="SHO75976.1"/>
    </source>
</evidence>
<protein>
    <submittedName>
        <fullName evidence="2">Uncharacterized protein</fullName>
    </submittedName>
</protein>
<evidence type="ECO:0000256" key="1">
    <source>
        <dbReference type="SAM" id="MobiDB-lite"/>
    </source>
</evidence>
<proteinExistence type="predicted"/>
<keyword evidence="3" id="KW-1185">Reference proteome</keyword>
<organism evidence="2 3">
    <name type="scientific">Malassezia sympodialis (strain ATCC 42132)</name>
    <name type="common">Atopic eczema-associated yeast</name>
    <dbReference type="NCBI Taxonomy" id="1230383"/>
    <lineage>
        <taxon>Eukaryota</taxon>
        <taxon>Fungi</taxon>
        <taxon>Dikarya</taxon>
        <taxon>Basidiomycota</taxon>
        <taxon>Ustilaginomycotina</taxon>
        <taxon>Malasseziomycetes</taxon>
        <taxon>Malasseziales</taxon>
        <taxon>Malasseziaceae</taxon>
        <taxon>Malassezia</taxon>
    </lineage>
</organism>
<dbReference type="VEuPathDB" id="FungiDB:MSYG_0310"/>
<dbReference type="AlphaFoldDB" id="A0A1M8A0L5"/>